<dbReference type="AlphaFoldDB" id="A0A9Q9AVJ5"/>
<keyword evidence="1" id="KW-1133">Transmembrane helix</keyword>
<dbReference type="OrthoDB" id="3939417at2759"/>
<accession>A0A9Q9AVJ5</accession>
<feature type="chain" id="PRO_5040474188" evidence="2">
    <location>
        <begin position="25"/>
        <end position="169"/>
    </location>
</feature>
<proteinExistence type="predicted"/>
<evidence type="ECO:0000256" key="1">
    <source>
        <dbReference type="SAM" id="Phobius"/>
    </source>
</evidence>
<organism evidence="3 4">
    <name type="scientific">Septoria linicola</name>
    <dbReference type="NCBI Taxonomy" id="215465"/>
    <lineage>
        <taxon>Eukaryota</taxon>
        <taxon>Fungi</taxon>
        <taxon>Dikarya</taxon>
        <taxon>Ascomycota</taxon>
        <taxon>Pezizomycotina</taxon>
        <taxon>Dothideomycetes</taxon>
        <taxon>Dothideomycetidae</taxon>
        <taxon>Mycosphaerellales</taxon>
        <taxon>Mycosphaerellaceae</taxon>
        <taxon>Septoria</taxon>
    </lineage>
</organism>
<feature type="transmembrane region" description="Helical" evidence="1">
    <location>
        <begin position="151"/>
        <end position="168"/>
    </location>
</feature>
<gene>
    <name evidence="3" type="ORF">Slin15195_G072970</name>
</gene>
<name>A0A9Q9AVJ5_9PEZI</name>
<dbReference type="EMBL" id="CP099422">
    <property type="protein sequence ID" value="USW53978.1"/>
    <property type="molecule type" value="Genomic_DNA"/>
</dbReference>
<keyword evidence="1" id="KW-0812">Transmembrane</keyword>
<evidence type="ECO:0000313" key="3">
    <source>
        <dbReference type="EMBL" id="USW53978.1"/>
    </source>
</evidence>
<feature type="signal peptide" evidence="2">
    <location>
        <begin position="1"/>
        <end position="24"/>
    </location>
</feature>
<dbReference type="Proteomes" id="UP001056384">
    <property type="component" value="Chromosome 5"/>
</dbReference>
<sequence length="169" mass="16813">MALTIAYCVSLLACFSLLLPSATGQTPVSTTSLPASDSAACNNFVGACVVYDSSDDTAVPYTTTVYTGSSQAPEATTTVTVSGPSSSGDAANACANFTGACVVYNGAETLTDSSHTATTTTTSSPGNREGYIAISKGGGDGYIGEGASTSIGLALISFVLVNVLFCVLL</sequence>
<evidence type="ECO:0000256" key="2">
    <source>
        <dbReference type="SAM" id="SignalP"/>
    </source>
</evidence>
<keyword evidence="4" id="KW-1185">Reference proteome</keyword>
<protein>
    <submittedName>
        <fullName evidence="3">Uncharacterized protein</fullName>
    </submittedName>
</protein>
<reference evidence="3" key="1">
    <citation type="submission" date="2022-06" db="EMBL/GenBank/DDBJ databases">
        <title>Complete genome sequences of two strains of the flax pathogen Septoria linicola.</title>
        <authorList>
            <person name="Lapalu N."/>
            <person name="Simon A."/>
            <person name="Demenou B."/>
            <person name="Paumier D."/>
            <person name="Guillot M.-P."/>
            <person name="Gout L."/>
            <person name="Valade R."/>
        </authorList>
    </citation>
    <scope>NUCLEOTIDE SEQUENCE</scope>
    <source>
        <strain evidence="3">SE15195</strain>
    </source>
</reference>
<keyword evidence="1" id="KW-0472">Membrane</keyword>
<evidence type="ECO:0000313" key="4">
    <source>
        <dbReference type="Proteomes" id="UP001056384"/>
    </source>
</evidence>
<keyword evidence="2" id="KW-0732">Signal</keyword>